<dbReference type="SUPFAM" id="SSF55729">
    <property type="entry name" value="Acyl-CoA N-acyltransferases (Nat)"/>
    <property type="match status" value="1"/>
</dbReference>
<dbReference type="Pfam" id="PF13480">
    <property type="entry name" value="Acetyltransf_6"/>
    <property type="match status" value="1"/>
</dbReference>
<dbReference type="AlphaFoldDB" id="A0AA91LSU2"/>
<dbReference type="InterPro" id="IPR038740">
    <property type="entry name" value="BioF2-like_GNAT_dom"/>
</dbReference>
<dbReference type="EMBL" id="MVHM01000023">
    <property type="protein sequence ID" value="ORA32570.1"/>
    <property type="molecule type" value="Genomic_DNA"/>
</dbReference>
<sequence>MMVAHHTGVQTLSNAQWAERLQAAAQPVPFGRAPWIAVGLIDSPQLRFTPVQIDGPGDGPLLIPLCRNGDEAQIGAYGYGMVYPAAGRPAGQPLPFSALAAALGDTLGLREIHTLLPPPLPGLPTWLDTWPSSPGRDTYLLDLSAGPDAVWAAAKGRMRTAVRRAQTWGLSVTVATIADAEAIDTLHAVTMARHDITRGERAEQLRALLAQHDDAVLAVLARSGRGVEAASVFAVGGRLAYHVMQLTSDDGRRTNAGYLSFFSALGALTARGVQLADLGAAGNDGQARFKTDWGATAHATRRVAWRKGESA</sequence>
<protein>
    <recommendedName>
        <fullName evidence="1">BioF2-like acetyltransferase domain-containing protein</fullName>
    </recommendedName>
</protein>
<evidence type="ECO:0000313" key="3">
    <source>
        <dbReference type="Proteomes" id="UP000192441"/>
    </source>
</evidence>
<comment type="caution">
    <text evidence="2">The sequence shown here is derived from an EMBL/GenBank/DDBJ whole genome shotgun (WGS) entry which is preliminary data.</text>
</comment>
<feature type="domain" description="BioF2-like acetyltransferase" evidence="1">
    <location>
        <begin position="156"/>
        <end position="290"/>
    </location>
</feature>
<dbReference type="InterPro" id="IPR016181">
    <property type="entry name" value="Acyl_CoA_acyltransferase"/>
</dbReference>
<proteinExistence type="predicted"/>
<name>A0AA91LSU2_9MYCO</name>
<evidence type="ECO:0000259" key="1">
    <source>
        <dbReference type="Pfam" id="PF13480"/>
    </source>
</evidence>
<reference evidence="2 3" key="1">
    <citation type="submission" date="2016-12" db="EMBL/GenBank/DDBJ databases">
        <title>The new phylogeny of genus Mycobacterium.</title>
        <authorList>
            <person name="Tortoli E."/>
            <person name="Trovato A."/>
            <person name="Cirillo D.M."/>
        </authorList>
    </citation>
    <scope>NUCLEOTIDE SEQUENCE [LARGE SCALE GENOMIC DNA]</scope>
    <source>
        <strain evidence="2 3">DSM 44624</strain>
    </source>
</reference>
<dbReference type="Gene3D" id="3.40.630.30">
    <property type="match status" value="1"/>
</dbReference>
<evidence type="ECO:0000313" key="2">
    <source>
        <dbReference type="EMBL" id="ORA32570.1"/>
    </source>
</evidence>
<gene>
    <name evidence="2" type="ORF">BST20_24510</name>
</gene>
<organism evidence="2 3">
    <name type="scientific">Mycobacterium branderi</name>
    <dbReference type="NCBI Taxonomy" id="43348"/>
    <lineage>
        <taxon>Bacteria</taxon>
        <taxon>Bacillati</taxon>
        <taxon>Actinomycetota</taxon>
        <taxon>Actinomycetes</taxon>
        <taxon>Mycobacteriales</taxon>
        <taxon>Mycobacteriaceae</taxon>
        <taxon>Mycobacterium</taxon>
    </lineage>
</organism>
<dbReference type="Proteomes" id="UP000192441">
    <property type="component" value="Unassembled WGS sequence"/>
</dbReference>
<accession>A0AA91LSU2</accession>